<protein>
    <submittedName>
        <fullName evidence="1">Uncharacterized protein</fullName>
    </submittedName>
</protein>
<organism evidence="1 2">
    <name type="scientific">Saccharomyces cerevisiae (strain AWRI1631)</name>
    <name type="common">Baker's yeast</name>
    <dbReference type="NCBI Taxonomy" id="545124"/>
    <lineage>
        <taxon>Eukaryota</taxon>
        <taxon>Fungi</taxon>
        <taxon>Dikarya</taxon>
        <taxon>Ascomycota</taxon>
        <taxon>Saccharomycotina</taxon>
        <taxon>Saccharomycetes</taxon>
        <taxon>Saccharomycetales</taxon>
        <taxon>Saccharomycetaceae</taxon>
        <taxon>Saccharomyces</taxon>
    </lineage>
</organism>
<evidence type="ECO:0000313" key="1">
    <source>
        <dbReference type="EMBL" id="EDZ69134.1"/>
    </source>
</evidence>
<evidence type="ECO:0000313" key="2">
    <source>
        <dbReference type="Proteomes" id="UP000008988"/>
    </source>
</evidence>
<name>B5VSF7_YEAS6</name>
<reference evidence="1 2" key="1">
    <citation type="journal article" date="2008" name="FEMS Yeast Res.">
        <title>Comparative genome analysis of a Saccharomyces cerevisiae wine strain.</title>
        <authorList>
            <person name="Borneman A.R."/>
            <person name="Forgan A.H."/>
            <person name="Pretorius I.S."/>
            <person name="Chambers P.J."/>
        </authorList>
    </citation>
    <scope>NUCLEOTIDE SEQUENCE [LARGE SCALE GENOMIC DNA]</scope>
    <source>
        <strain evidence="1 2">AWRI1631</strain>
    </source>
</reference>
<gene>
    <name evidence="1" type="ORF">AWRI1631_154250</name>
</gene>
<proteinExistence type="predicted"/>
<dbReference type="Proteomes" id="UP000008988">
    <property type="component" value="Unassembled WGS sequence"/>
</dbReference>
<sequence>MVGAHLKPRRRVVEKMMKKKQKPHQLLLCQLLPLPKKL</sequence>
<dbReference type="AlphaFoldDB" id="B5VSF7"/>
<accession>B5VSF7</accession>
<comment type="caution">
    <text evidence="1">The sequence shown here is derived from an EMBL/GenBank/DDBJ whole genome shotgun (WGS) entry which is preliminary data.</text>
</comment>
<dbReference type="EMBL" id="ABSV01002225">
    <property type="protein sequence ID" value="EDZ69134.1"/>
    <property type="molecule type" value="Genomic_DNA"/>
</dbReference>